<dbReference type="InterPro" id="IPR013249">
    <property type="entry name" value="RNA_pol_sigma70_r4_t2"/>
</dbReference>
<comment type="similarity">
    <text evidence="1">Belongs to the sigma-70 factor family. ECF subfamily.</text>
</comment>
<dbReference type="AlphaFoldDB" id="A0A2P2GC09"/>
<dbReference type="Pfam" id="PF08281">
    <property type="entry name" value="Sigma70_r4_2"/>
    <property type="match status" value="1"/>
</dbReference>
<evidence type="ECO:0000256" key="2">
    <source>
        <dbReference type="ARBA" id="ARBA00023015"/>
    </source>
</evidence>
<evidence type="ECO:0000256" key="1">
    <source>
        <dbReference type="ARBA" id="ARBA00010641"/>
    </source>
</evidence>
<evidence type="ECO:0000313" key="6">
    <source>
        <dbReference type="EMBL" id="KKZ68947.1"/>
    </source>
</evidence>
<sequence length="189" mass="21528">MTAPDTTPEPPASGTVERYVHPSKLTNVDLAEQQRACYELRLRHHTIREIAAITGLSVGTVHKRITDEIETTVSPYREQYRVLERERLEGISRRLLDMMSKPHYVIEKGQVLTIQGEPVEDIAVTLACTDRFLRVQERRARLEGLDAPVKVDVEAAEVQVPAEALSLIERARRQAEELRQRLEEQQPSA</sequence>
<proteinExistence type="inferred from homology"/>
<feature type="domain" description="RNA polymerase sigma factor 70 region 4 type 2" evidence="5">
    <location>
        <begin position="30"/>
        <end position="65"/>
    </location>
</feature>
<comment type="caution">
    <text evidence="6">The sequence shown here is derived from an EMBL/GenBank/DDBJ whole genome shotgun (WGS) entry which is preliminary data.</text>
</comment>
<keyword evidence="7" id="KW-1185">Reference proteome</keyword>
<evidence type="ECO:0000256" key="3">
    <source>
        <dbReference type="ARBA" id="ARBA00023082"/>
    </source>
</evidence>
<dbReference type="OrthoDB" id="4338705at2"/>
<gene>
    <name evidence="6" type="ORF">VO63_36890</name>
</gene>
<dbReference type="EMBL" id="LAQS01000157">
    <property type="protein sequence ID" value="KKZ68947.1"/>
    <property type="molecule type" value="Genomic_DNA"/>
</dbReference>
<dbReference type="InterPro" id="IPR036388">
    <property type="entry name" value="WH-like_DNA-bd_sf"/>
</dbReference>
<protein>
    <recommendedName>
        <fullName evidence="5">RNA polymerase sigma factor 70 region 4 type 2 domain-containing protein</fullName>
    </recommendedName>
</protein>
<evidence type="ECO:0000256" key="4">
    <source>
        <dbReference type="ARBA" id="ARBA00023163"/>
    </source>
</evidence>
<name>A0A2P2GC09_STREW</name>
<evidence type="ECO:0000259" key="5">
    <source>
        <dbReference type="Pfam" id="PF08281"/>
    </source>
</evidence>
<keyword evidence="3" id="KW-0731">Sigma factor</keyword>
<keyword evidence="4" id="KW-0804">Transcription</keyword>
<dbReference type="Gene3D" id="1.10.10.10">
    <property type="entry name" value="Winged helix-like DNA-binding domain superfamily/Winged helix DNA-binding domain"/>
    <property type="match status" value="1"/>
</dbReference>
<dbReference type="GO" id="GO:0003677">
    <property type="term" value="F:DNA binding"/>
    <property type="evidence" value="ECO:0007669"/>
    <property type="project" value="InterPro"/>
</dbReference>
<dbReference type="Proteomes" id="UP000265325">
    <property type="component" value="Unassembled WGS sequence"/>
</dbReference>
<organism evidence="6 7">
    <name type="scientific">Streptomyces showdoensis</name>
    <dbReference type="NCBI Taxonomy" id="68268"/>
    <lineage>
        <taxon>Bacteria</taxon>
        <taxon>Bacillati</taxon>
        <taxon>Actinomycetota</taxon>
        <taxon>Actinomycetes</taxon>
        <taxon>Kitasatosporales</taxon>
        <taxon>Streptomycetaceae</taxon>
        <taxon>Streptomyces</taxon>
    </lineage>
</organism>
<accession>A0A2P2GC09</accession>
<dbReference type="GO" id="GO:0016987">
    <property type="term" value="F:sigma factor activity"/>
    <property type="evidence" value="ECO:0007669"/>
    <property type="project" value="UniProtKB-KW"/>
</dbReference>
<keyword evidence="2" id="KW-0805">Transcription regulation</keyword>
<evidence type="ECO:0000313" key="7">
    <source>
        <dbReference type="Proteomes" id="UP000265325"/>
    </source>
</evidence>
<dbReference type="GO" id="GO:0006352">
    <property type="term" value="P:DNA-templated transcription initiation"/>
    <property type="evidence" value="ECO:0007669"/>
    <property type="project" value="InterPro"/>
</dbReference>
<dbReference type="RefSeq" id="WP_046912542.1">
    <property type="nucleotide sequence ID" value="NZ_LAQS01000157.1"/>
</dbReference>
<reference evidence="6 7" key="1">
    <citation type="submission" date="2015-05" db="EMBL/GenBank/DDBJ databases">
        <title>Draft Genome assembly of Streptomyces showdoensis.</title>
        <authorList>
            <person name="Thapa K.K."/>
            <person name="Metsa-Ketela M."/>
        </authorList>
    </citation>
    <scope>NUCLEOTIDE SEQUENCE [LARGE SCALE GENOMIC DNA]</scope>
    <source>
        <strain evidence="6 7">ATCC 15227</strain>
    </source>
</reference>